<organism evidence="3 4">
    <name type="scientific">Coptis chinensis</name>
    <dbReference type="NCBI Taxonomy" id="261450"/>
    <lineage>
        <taxon>Eukaryota</taxon>
        <taxon>Viridiplantae</taxon>
        <taxon>Streptophyta</taxon>
        <taxon>Embryophyta</taxon>
        <taxon>Tracheophyta</taxon>
        <taxon>Spermatophyta</taxon>
        <taxon>Magnoliopsida</taxon>
        <taxon>Ranunculales</taxon>
        <taxon>Ranunculaceae</taxon>
        <taxon>Coptidoideae</taxon>
        <taxon>Coptis</taxon>
    </lineage>
</organism>
<protein>
    <recommendedName>
        <fullName evidence="5">Pentatricopeptide repeat-containing protein</fullName>
    </recommendedName>
</protein>
<dbReference type="EMBL" id="JADFTS010000001">
    <property type="protein sequence ID" value="KAF9625212.1"/>
    <property type="molecule type" value="Genomic_DNA"/>
</dbReference>
<dbReference type="AlphaFoldDB" id="A0A835IYX8"/>
<dbReference type="InterPro" id="IPR002885">
    <property type="entry name" value="PPR_rpt"/>
</dbReference>
<evidence type="ECO:0000256" key="1">
    <source>
        <dbReference type="ARBA" id="ARBA00022737"/>
    </source>
</evidence>
<sequence length="94" mass="10345">MYSKCGTFDDALRVFKGSSGLMDLVSKNAMVAACCRERDMDMASELFWRFSELNDTVSWNTLISGYAQNGCLGKALELFALMGEIGMSILLPPC</sequence>
<dbReference type="InterPro" id="IPR046960">
    <property type="entry name" value="PPR_At4g14850-like_plant"/>
</dbReference>
<proteinExistence type="predicted"/>
<reference evidence="3 4" key="1">
    <citation type="submission" date="2020-10" db="EMBL/GenBank/DDBJ databases">
        <title>The Coptis chinensis genome and diversification of protoberbering-type alkaloids.</title>
        <authorList>
            <person name="Wang B."/>
            <person name="Shu S."/>
            <person name="Song C."/>
            <person name="Liu Y."/>
        </authorList>
    </citation>
    <scope>NUCLEOTIDE SEQUENCE [LARGE SCALE GENOMIC DNA]</scope>
    <source>
        <strain evidence="3">HL-2020</strain>
        <tissue evidence="3">Leaf</tissue>
    </source>
</reference>
<dbReference type="PROSITE" id="PS51375">
    <property type="entry name" value="PPR"/>
    <property type="match status" value="1"/>
</dbReference>
<dbReference type="Pfam" id="PF01535">
    <property type="entry name" value="PPR"/>
    <property type="match status" value="2"/>
</dbReference>
<comment type="caution">
    <text evidence="3">The sequence shown here is derived from an EMBL/GenBank/DDBJ whole genome shotgun (WGS) entry which is preliminary data.</text>
</comment>
<dbReference type="GO" id="GO:0009451">
    <property type="term" value="P:RNA modification"/>
    <property type="evidence" value="ECO:0007669"/>
    <property type="project" value="InterPro"/>
</dbReference>
<evidence type="ECO:0000256" key="2">
    <source>
        <dbReference type="PROSITE-ProRule" id="PRU00708"/>
    </source>
</evidence>
<evidence type="ECO:0008006" key="5">
    <source>
        <dbReference type="Google" id="ProtNLM"/>
    </source>
</evidence>
<dbReference type="NCBIfam" id="TIGR00756">
    <property type="entry name" value="PPR"/>
    <property type="match status" value="1"/>
</dbReference>
<dbReference type="Gene3D" id="1.25.40.10">
    <property type="entry name" value="Tetratricopeptide repeat domain"/>
    <property type="match status" value="1"/>
</dbReference>
<accession>A0A835IYX8</accession>
<dbReference type="OrthoDB" id="1708047at2759"/>
<feature type="repeat" description="PPR" evidence="2">
    <location>
        <begin position="55"/>
        <end position="89"/>
    </location>
</feature>
<dbReference type="Proteomes" id="UP000631114">
    <property type="component" value="Unassembled WGS sequence"/>
</dbReference>
<name>A0A835IYX8_9MAGN</name>
<evidence type="ECO:0000313" key="3">
    <source>
        <dbReference type="EMBL" id="KAF9625212.1"/>
    </source>
</evidence>
<keyword evidence="1" id="KW-0677">Repeat</keyword>
<dbReference type="PANTHER" id="PTHR47926:SF387">
    <property type="entry name" value="PENTATRICOPEPTIDE REPEAT-CONTAINING PROTEIN"/>
    <property type="match status" value="1"/>
</dbReference>
<evidence type="ECO:0000313" key="4">
    <source>
        <dbReference type="Proteomes" id="UP000631114"/>
    </source>
</evidence>
<dbReference type="PANTHER" id="PTHR47926">
    <property type="entry name" value="PENTATRICOPEPTIDE REPEAT-CONTAINING PROTEIN"/>
    <property type="match status" value="1"/>
</dbReference>
<dbReference type="GO" id="GO:0003723">
    <property type="term" value="F:RNA binding"/>
    <property type="evidence" value="ECO:0007669"/>
    <property type="project" value="InterPro"/>
</dbReference>
<gene>
    <name evidence="3" type="ORF">IFM89_020769</name>
</gene>
<dbReference type="InterPro" id="IPR011990">
    <property type="entry name" value="TPR-like_helical_dom_sf"/>
</dbReference>
<keyword evidence="4" id="KW-1185">Reference proteome</keyword>